<accession>A0ABS5ZDI0</accession>
<feature type="domain" description="ABM" evidence="1">
    <location>
        <begin position="4"/>
        <end position="95"/>
    </location>
</feature>
<dbReference type="Proteomes" id="UP000690515">
    <property type="component" value="Unassembled WGS sequence"/>
</dbReference>
<organism evidence="2 3">
    <name type="scientific">Zooshikella harenae</name>
    <dbReference type="NCBI Taxonomy" id="2827238"/>
    <lineage>
        <taxon>Bacteria</taxon>
        <taxon>Pseudomonadati</taxon>
        <taxon>Pseudomonadota</taxon>
        <taxon>Gammaproteobacteria</taxon>
        <taxon>Oceanospirillales</taxon>
        <taxon>Zooshikellaceae</taxon>
        <taxon>Zooshikella</taxon>
    </lineage>
</organism>
<name>A0ABS5ZDI0_9GAMM</name>
<keyword evidence="2" id="KW-0503">Monooxygenase</keyword>
<reference evidence="2 3" key="1">
    <citation type="submission" date="2021-04" db="EMBL/GenBank/DDBJ databases">
        <authorList>
            <person name="Pira H."/>
            <person name="Risdian C."/>
            <person name="Wink J."/>
        </authorList>
    </citation>
    <scope>NUCLEOTIDE SEQUENCE [LARGE SCALE GENOMIC DNA]</scope>
    <source>
        <strain evidence="2 3">WH53</strain>
    </source>
</reference>
<evidence type="ECO:0000313" key="3">
    <source>
        <dbReference type="Proteomes" id="UP000690515"/>
    </source>
</evidence>
<keyword evidence="2" id="KW-0560">Oxidoreductase</keyword>
<keyword evidence="3" id="KW-1185">Reference proteome</keyword>
<evidence type="ECO:0000313" key="2">
    <source>
        <dbReference type="EMBL" id="MBU2712049.1"/>
    </source>
</evidence>
<dbReference type="EMBL" id="JAGSOY010000029">
    <property type="protein sequence ID" value="MBU2712049.1"/>
    <property type="molecule type" value="Genomic_DNA"/>
</dbReference>
<dbReference type="PANTHER" id="PTHR33336:SF3">
    <property type="entry name" value="ABM DOMAIN-CONTAINING PROTEIN"/>
    <property type="match status" value="1"/>
</dbReference>
<comment type="caution">
    <text evidence="2">The sequence shown here is derived from an EMBL/GenBank/DDBJ whole genome shotgun (WGS) entry which is preliminary data.</text>
</comment>
<dbReference type="GO" id="GO:0004497">
    <property type="term" value="F:monooxygenase activity"/>
    <property type="evidence" value="ECO:0007669"/>
    <property type="project" value="UniProtKB-KW"/>
</dbReference>
<dbReference type="InterPro" id="IPR050744">
    <property type="entry name" value="AI-2_Isomerase_LsrG"/>
</dbReference>
<evidence type="ECO:0000259" key="1">
    <source>
        <dbReference type="PROSITE" id="PS51725"/>
    </source>
</evidence>
<dbReference type="RefSeq" id="WP_215820252.1">
    <property type="nucleotide sequence ID" value="NZ_JAGSOY010000029.1"/>
</dbReference>
<protein>
    <submittedName>
        <fullName evidence="2">Antibiotic biosynthesis monooxygenase</fullName>
    </submittedName>
</protein>
<dbReference type="InterPro" id="IPR011008">
    <property type="entry name" value="Dimeric_a/b-barrel"/>
</dbReference>
<dbReference type="PANTHER" id="PTHR33336">
    <property type="entry name" value="QUINOL MONOOXYGENASE YGIN-RELATED"/>
    <property type="match status" value="1"/>
</dbReference>
<dbReference type="Gene3D" id="3.30.70.100">
    <property type="match status" value="1"/>
</dbReference>
<dbReference type="SUPFAM" id="SSF54909">
    <property type="entry name" value="Dimeric alpha+beta barrel"/>
    <property type="match status" value="1"/>
</dbReference>
<dbReference type="InterPro" id="IPR007138">
    <property type="entry name" value="ABM_dom"/>
</dbReference>
<proteinExistence type="predicted"/>
<dbReference type="Pfam" id="PF03992">
    <property type="entry name" value="ABM"/>
    <property type="match status" value="1"/>
</dbReference>
<gene>
    <name evidence="2" type="ORF">KCG35_13340</name>
</gene>
<dbReference type="PROSITE" id="PS51725">
    <property type="entry name" value="ABM"/>
    <property type="match status" value="1"/>
</dbReference>
<sequence>MKNIVVIAKIESLPAHLEYVQSELFKLVEASRQDAGAIQYDLHQNINNPCQFVFYEIWENNVLLDVHEKQEHLTAFIKNTEQKLKSIEIEKLHKVEA</sequence>